<dbReference type="InterPro" id="IPR036282">
    <property type="entry name" value="Glutathione-S-Trfase_C_sf"/>
</dbReference>
<dbReference type="EC" id="2.5.1.18" evidence="1"/>
<proteinExistence type="predicted"/>
<evidence type="ECO:0000259" key="4">
    <source>
        <dbReference type="PROSITE" id="PS50405"/>
    </source>
</evidence>
<keyword evidence="6" id="KW-1185">Reference proteome</keyword>
<dbReference type="PANTHER" id="PTHR44051">
    <property type="entry name" value="GLUTATHIONE S-TRANSFERASE-RELATED"/>
    <property type="match status" value="1"/>
</dbReference>
<evidence type="ECO:0000313" key="6">
    <source>
        <dbReference type="Proteomes" id="UP001433268"/>
    </source>
</evidence>
<name>A0ABR1VW31_9PEZI</name>
<sequence>MSTTTLYWLVGDDITYADLAWATWNDWLDGVLSCDADKKLEGYPHVRAWHERMTSRPAWKAAIETRVRLMNEQRLDSKWHAEGDGVVLGV</sequence>
<organism evidence="5 6">
    <name type="scientific">Apiospora hydei</name>
    <dbReference type="NCBI Taxonomy" id="1337664"/>
    <lineage>
        <taxon>Eukaryota</taxon>
        <taxon>Fungi</taxon>
        <taxon>Dikarya</taxon>
        <taxon>Ascomycota</taxon>
        <taxon>Pezizomycotina</taxon>
        <taxon>Sordariomycetes</taxon>
        <taxon>Xylariomycetidae</taxon>
        <taxon>Amphisphaeriales</taxon>
        <taxon>Apiosporaceae</taxon>
        <taxon>Apiospora</taxon>
    </lineage>
</organism>
<feature type="domain" description="GST C-terminal" evidence="4">
    <location>
        <begin position="1"/>
        <end position="79"/>
    </location>
</feature>
<dbReference type="InterPro" id="IPR004046">
    <property type="entry name" value="GST_C"/>
</dbReference>
<dbReference type="Proteomes" id="UP001433268">
    <property type="component" value="Unassembled WGS sequence"/>
</dbReference>
<dbReference type="GeneID" id="92047486"/>
<dbReference type="Pfam" id="PF00043">
    <property type="entry name" value="GST_C"/>
    <property type="match status" value="1"/>
</dbReference>
<evidence type="ECO:0000256" key="2">
    <source>
        <dbReference type="ARBA" id="ARBA00022679"/>
    </source>
</evidence>
<gene>
    <name evidence="5" type="ORF">PG997_010111</name>
</gene>
<dbReference type="EMBL" id="JAQQWN010000007">
    <property type="protein sequence ID" value="KAK8075448.1"/>
    <property type="molecule type" value="Genomic_DNA"/>
</dbReference>
<protein>
    <recommendedName>
        <fullName evidence="1">glutathione transferase</fullName>
        <ecNumber evidence="1">2.5.1.18</ecNumber>
    </recommendedName>
</protein>
<evidence type="ECO:0000256" key="3">
    <source>
        <dbReference type="ARBA" id="ARBA00047960"/>
    </source>
</evidence>
<dbReference type="SUPFAM" id="SSF47616">
    <property type="entry name" value="GST C-terminal domain-like"/>
    <property type="match status" value="1"/>
</dbReference>
<dbReference type="PANTHER" id="PTHR44051:SF20">
    <property type="entry name" value="GLUTATHIONE TRANSFERASE 1 (EUROFUNG)"/>
    <property type="match status" value="1"/>
</dbReference>
<comment type="catalytic activity">
    <reaction evidence="3">
        <text>RX + glutathione = an S-substituted glutathione + a halide anion + H(+)</text>
        <dbReference type="Rhea" id="RHEA:16437"/>
        <dbReference type="ChEBI" id="CHEBI:15378"/>
        <dbReference type="ChEBI" id="CHEBI:16042"/>
        <dbReference type="ChEBI" id="CHEBI:17792"/>
        <dbReference type="ChEBI" id="CHEBI:57925"/>
        <dbReference type="ChEBI" id="CHEBI:90779"/>
        <dbReference type="EC" id="2.5.1.18"/>
    </reaction>
</comment>
<comment type="caution">
    <text evidence="5">The sequence shown here is derived from an EMBL/GenBank/DDBJ whole genome shotgun (WGS) entry which is preliminary data.</text>
</comment>
<dbReference type="InterPro" id="IPR010987">
    <property type="entry name" value="Glutathione-S-Trfase_C-like"/>
</dbReference>
<reference evidence="5 6" key="1">
    <citation type="submission" date="2023-01" db="EMBL/GenBank/DDBJ databases">
        <title>Analysis of 21 Apiospora genomes using comparative genomics revels a genus with tremendous synthesis potential of carbohydrate active enzymes and secondary metabolites.</title>
        <authorList>
            <person name="Sorensen T."/>
        </authorList>
    </citation>
    <scope>NUCLEOTIDE SEQUENCE [LARGE SCALE GENOMIC DNA]</scope>
    <source>
        <strain evidence="5 6">CBS 114990</strain>
    </source>
</reference>
<evidence type="ECO:0000313" key="5">
    <source>
        <dbReference type="EMBL" id="KAK8075448.1"/>
    </source>
</evidence>
<evidence type="ECO:0000256" key="1">
    <source>
        <dbReference type="ARBA" id="ARBA00012452"/>
    </source>
</evidence>
<keyword evidence="2" id="KW-0808">Transferase</keyword>
<accession>A0ABR1VW31</accession>
<dbReference type="PROSITE" id="PS50405">
    <property type="entry name" value="GST_CTER"/>
    <property type="match status" value="1"/>
</dbReference>
<dbReference type="Gene3D" id="1.20.1050.10">
    <property type="match status" value="1"/>
</dbReference>
<dbReference type="RefSeq" id="XP_066666388.1">
    <property type="nucleotide sequence ID" value="XM_066814426.1"/>
</dbReference>